<dbReference type="EMBL" id="KQ085940">
    <property type="protein sequence ID" value="KLO14665.1"/>
    <property type="molecule type" value="Genomic_DNA"/>
</dbReference>
<proteinExistence type="predicted"/>
<organism evidence="2 3">
    <name type="scientific">Schizopora paradoxa</name>
    <dbReference type="NCBI Taxonomy" id="27342"/>
    <lineage>
        <taxon>Eukaryota</taxon>
        <taxon>Fungi</taxon>
        <taxon>Dikarya</taxon>
        <taxon>Basidiomycota</taxon>
        <taxon>Agaricomycotina</taxon>
        <taxon>Agaricomycetes</taxon>
        <taxon>Hymenochaetales</taxon>
        <taxon>Schizoporaceae</taxon>
        <taxon>Schizopora</taxon>
    </lineage>
</organism>
<keyword evidence="1" id="KW-1133">Transmembrane helix</keyword>
<evidence type="ECO:0000256" key="1">
    <source>
        <dbReference type="SAM" id="Phobius"/>
    </source>
</evidence>
<keyword evidence="1" id="KW-0812">Transmembrane</keyword>
<keyword evidence="3" id="KW-1185">Reference proteome</keyword>
<sequence>MLDNSQNIPTQRSTTTRARPLWLTTIYCAALCTFIFLLVIALHDVDIENLVQTAPRPLSTSKTTKLDVYGSPDSTSRSSRKLLVSRDSGSIGDIVGLGSGLSNSLLVAIIVLLAVVILLVWTIFILVCCRTASICENPLGCPWYCLLSNTSGRSRRRVPRKLLDVEHEGQKALSSLADANDSDGDE</sequence>
<feature type="transmembrane region" description="Helical" evidence="1">
    <location>
        <begin position="21"/>
        <end position="42"/>
    </location>
</feature>
<name>A0A0H2RRP3_9AGAM</name>
<evidence type="ECO:0000313" key="2">
    <source>
        <dbReference type="EMBL" id="KLO14665.1"/>
    </source>
</evidence>
<accession>A0A0H2RRP3</accession>
<dbReference type="AlphaFoldDB" id="A0A0H2RRP3"/>
<gene>
    <name evidence="2" type="ORF">SCHPADRAFT_889091</name>
</gene>
<protein>
    <submittedName>
        <fullName evidence="2">Uncharacterized protein</fullName>
    </submittedName>
</protein>
<dbReference type="InParanoid" id="A0A0H2RRP3"/>
<keyword evidence="1" id="KW-0472">Membrane</keyword>
<evidence type="ECO:0000313" key="3">
    <source>
        <dbReference type="Proteomes" id="UP000053477"/>
    </source>
</evidence>
<feature type="transmembrane region" description="Helical" evidence="1">
    <location>
        <begin position="105"/>
        <end position="129"/>
    </location>
</feature>
<dbReference type="Proteomes" id="UP000053477">
    <property type="component" value="Unassembled WGS sequence"/>
</dbReference>
<reference evidence="2 3" key="1">
    <citation type="submission" date="2015-04" db="EMBL/GenBank/DDBJ databases">
        <title>Complete genome sequence of Schizopora paradoxa KUC8140, a cosmopolitan wood degrader in East Asia.</title>
        <authorList>
            <consortium name="DOE Joint Genome Institute"/>
            <person name="Min B."/>
            <person name="Park H."/>
            <person name="Jang Y."/>
            <person name="Kim J.-J."/>
            <person name="Kim K.H."/>
            <person name="Pangilinan J."/>
            <person name="Lipzen A."/>
            <person name="Riley R."/>
            <person name="Grigoriev I.V."/>
            <person name="Spatafora J.W."/>
            <person name="Choi I.-G."/>
        </authorList>
    </citation>
    <scope>NUCLEOTIDE SEQUENCE [LARGE SCALE GENOMIC DNA]</scope>
    <source>
        <strain evidence="2 3">KUC8140</strain>
    </source>
</reference>